<evidence type="ECO:0000256" key="3">
    <source>
        <dbReference type="ARBA" id="ARBA00022548"/>
    </source>
</evidence>
<comment type="similarity">
    <text evidence="2">Belongs to the GMC oxidoreductase family.</text>
</comment>
<evidence type="ECO:0000256" key="12">
    <source>
        <dbReference type="ARBA" id="ARBA00049645"/>
    </source>
</evidence>
<evidence type="ECO:0000256" key="13">
    <source>
        <dbReference type="ARBA" id="ARBA00049723"/>
    </source>
</evidence>
<keyword evidence="10" id="KW-0413">Isomerase</keyword>
<evidence type="ECO:0000313" key="19">
    <source>
        <dbReference type="Proteomes" id="UP000077857"/>
    </source>
</evidence>
<keyword evidence="8" id="KW-1207">Sterol metabolism</keyword>
<evidence type="ECO:0000256" key="15">
    <source>
        <dbReference type="ARBA" id="ARBA00049778"/>
    </source>
</evidence>
<proteinExistence type="inferred from homology"/>
<dbReference type="Proteomes" id="UP000077857">
    <property type="component" value="Unassembled WGS sequence"/>
</dbReference>
<dbReference type="GO" id="GO:0004769">
    <property type="term" value="F:steroid Delta-isomerase activity"/>
    <property type="evidence" value="ECO:0007669"/>
    <property type="project" value="UniProtKB-EC"/>
</dbReference>
<evidence type="ECO:0000256" key="9">
    <source>
        <dbReference type="ARBA" id="ARBA00023221"/>
    </source>
</evidence>
<name>A0A177MZY4_9GAMM</name>
<evidence type="ECO:0000256" key="14">
    <source>
        <dbReference type="ARBA" id="ARBA00049744"/>
    </source>
</evidence>
<dbReference type="SUPFAM" id="SSF51905">
    <property type="entry name" value="FAD/NAD(P)-binding domain"/>
    <property type="match status" value="1"/>
</dbReference>
<comment type="pathway">
    <text evidence="12">Steroid metabolism; cholesterol degradation.</text>
</comment>
<keyword evidence="5" id="KW-0274">FAD</keyword>
<feature type="domain" description="Glucose-methanol-choline oxidoreductase N-terminal" evidence="16">
    <location>
        <begin position="211"/>
        <end position="310"/>
    </location>
</feature>
<organism evidence="18 19">
    <name type="scientific">Methylomonas koyamae</name>
    <dbReference type="NCBI Taxonomy" id="702114"/>
    <lineage>
        <taxon>Bacteria</taxon>
        <taxon>Pseudomonadati</taxon>
        <taxon>Pseudomonadota</taxon>
        <taxon>Gammaproteobacteria</taxon>
        <taxon>Methylococcales</taxon>
        <taxon>Methylococcaceae</taxon>
        <taxon>Methylomonas</taxon>
    </lineage>
</organism>
<evidence type="ECO:0000259" key="16">
    <source>
        <dbReference type="Pfam" id="PF00732"/>
    </source>
</evidence>
<evidence type="ECO:0000256" key="7">
    <source>
        <dbReference type="ARBA" id="ARBA00023098"/>
    </source>
</evidence>
<reference evidence="18 19" key="1">
    <citation type="submission" date="2016-03" db="EMBL/GenBank/DDBJ databases">
        <authorList>
            <person name="Ploux O."/>
        </authorList>
    </citation>
    <scope>NUCLEOTIDE SEQUENCE [LARGE SCALE GENOMIC DNA]</scope>
    <source>
        <strain evidence="18 19">R-45378</strain>
    </source>
</reference>
<evidence type="ECO:0000313" key="18">
    <source>
        <dbReference type="EMBL" id="OAI11278.1"/>
    </source>
</evidence>
<keyword evidence="4" id="KW-0285">Flavoprotein</keyword>
<protein>
    <recommendedName>
        <fullName evidence="14">Cholesterol oxidase</fullName>
        <ecNumber evidence="13">1.1.3.6</ecNumber>
        <ecNumber evidence="11">5.3.3.1</ecNumber>
    </recommendedName>
    <alternativeName>
        <fullName evidence="15">Cholesterol isomerase</fullName>
    </alternativeName>
</protein>
<dbReference type="PANTHER" id="PTHR47470:SF1">
    <property type="entry name" value="FAD-DEPENDENT OXIDOREDUCTASE 2 FAD BINDING DOMAIN-CONTAINING PROTEIN"/>
    <property type="match status" value="1"/>
</dbReference>
<evidence type="ECO:0000256" key="4">
    <source>
        <dbReference type="ARBA" id="ARBA00022630"/>
    </source>
</evidence>
<keyword evidence="9" id="KW-0753">Steroid metabolism</keyword>
<dbReference type="EMBL" id="LUUJ01000123">
    <property type="protein sequence ID" value="OAI11278.1"/>
    <property type="molecule type" value="Genomic_DNA"/>
</dbReference>
<dbReference type="EC" id="5.3.3.1" evidence="11"/>
<sequence length="585" mass="64134">MAGPNLDYEAIVIGSGFGGSINFCRLAQKWGNKVLLLERGRRYPMASFARSPKQIADSFWSIDGNAVKRPKHIQDKKLRGLFDIRNYKKMDAVISAGLGGGSLIYANVFLEPPAHVFEQGWPAGIDKAALQPYYQIAKQVLGARPVPPWQTDPRRKIVRTELFQEFAAHDNRTSKLADICVFFGNDYSYNGREQPLAIGLQEKNRYGATQTSCTYCGECDIGCNTHSKNTLDLNYLYAGEHRHGGQIRTDCQAEKIVPLGAAGNDDPQASGEYGYRVEFRDLESDTLHSFTARRVVVSAGTFGSNELLLRCRDVLGTLPKLSAQLGRWFSGNGDFLSFAIEGKKEADPNYGPVITQYTDYHLFDRFQRNRAFILEDASYPATLAWYIEGAFPTSLLRKLVRAVKALIAWVKKYLASGVWNGSLGFSLHEILKDDLSSKSGVLLCMGLDNGDGSLTLNAEGRIDLDWPQDTSMPLYQAILEAGKRFNAFIKGKLFLPLPTWELPVKHNVTVHPLGGCILADSAEKGVVSADPQSRGQAFGYQGLYIADGSILPSAVGANPIATISATAEWIAEGITGIAPDASLGV</sequence>
<evidence type="ECO:0000256" key="1">
    <source>
        <dbReference type="ARBA" id="ARBA00001974"/>
    </source>
</evidence>
<dbReference type="RefSeq" id="WP_064042406.1">
    <property type="nucleotide sequence ID" value="NZ_LUUJ01000123.1"/>
</dbReference>
<evidence type="ECO:0000256" key="2">
    <source>
        <dbReference type="ARBA" id="ARBA00010790"/>
    </source>
</evidence>
<evidence type="ECO:0000256" key="8">
    <source>
        <dbReference type="ARBA" id="ARBA00023166"/>
    </source>
</evidence>
<keyword evidence="3" id="KW-0153">Cholesterol metabolism</keyword>
<evidence type="ECO:0000259" key="17">
    <source>
        <dbReference type="Pfam" id="PF05199"/>
    </source>
</evidence>
<dbReference type="EC" id="1.1.3.6" evidence="13"/>
<comment type="cofactor">
    <cofactor evidence="1">
        <name>FAD</name>
        <dbReference type="ChEBI" id="CHEBI:57692"/>
    </cofactor>
</comment>
<dbReference type="Gene3D" id="3.50.50.60">
    <property type="entry name" value="FAD/NAD(P)-binding domain"/>
    <property type="match status" value="3"/>
</dbReference>
<feature type="domain" description="Glucose-methanol-choline oxidoreductase C-terminal" evidence="17">
    <location>
        <begin position="508"/>
        <end position="567"/>
    </location>
</feature>
<keyword evidence="7" id="KW-0443">Lipid metabolism</keyword>
<dbReference type="PANTHER" id="PTHR47470">
    <property type="entry name" value="CHOLESTEROL OXIDASE"/>
    <property type="match status" value="1"/>
</dbReference>
<dbReference type="Pfam" id="PF05199">
    <property type="entry name" value="GMC_oxred_C"/>
    <property type="match status" value="1"/>
</dbReference>
<evidence type="ECO:0000256" key="6">
    <source>
        <dbReference type="ARBA" id="ARBA00023002"/>
    </source>
</evidence>
<dbReference type="GO" id="GO:0016995">
    <property type="term" value="F:cholesterol oxidase activity"/>
    <property type="evidence" value="ECO:0007669"/>
    <property type="project" value="UniProtKB-EC"/>
</dbReference>
<evidence type="ECO:0000256" key="10">
    <source>
        <dbReference type="ARBA" id="ARBA00023235"/>
    </source>
</evidence>
<keyword evidence="6" id="KW-0560">Oxidoreductase</keyword>
<dbReference type="OrthoDB" id="9787779at2"/>
<gene>
    <name evidence="18" type="ORF">A1507_03525</name>
</gene>
<evidence type="ECO:0000256" key="5">
    <source>
        <dbReference type="ARBA" id="ARBA00022827"/>
    </source>
</evidence>
<dbReference type="AlphaFoldDB" id="A0A177MZY4"/>
<dbReference type="InterPro" id="IPR052542">
    <property type="entry name" value="Cholesterol_Oxidase"/>
</dbReference>
<dbReference type="InterPro" id="IPR007867">
    <property type="entry name" value="GMC_OxRtase_C"/>
</dbReference>
<accession>A0A177MZY4</accession>
<dbReference type="GO" id="GO:0050660">
    <property type="term" value="F:flavin adenine dinucleotide binding"/>
    <property type="evidence" value="ECO:0007669"/>
    <property type="project" value="InterPro"/>
</dbReference>
<dbReference type="InterPro" id="IPR000172">
    <property type="entry name" value="GMC_OxRdtase_N"/>
</dbReference>
<evidence type="ECO:0000256" key="11">
    <source>
        <dbReference type="ARBA" id="ARBA00038856"/>
    </source>
</evidence>
<comment type="caution">
    <text evidence="18">The sequence shown here is derived from an EMBL/GenBank/DDBJ whole genome shotgun (WGS) entry which is preliminary data.</text>
</comment>
<dbReference type="GO" id="GO:0008203">
    <property type="term" value="P:cholesterol metabolic process"/>
    <property type="evidence" value="ECO:0007669"/>
    <property type="project" value="UniProtKB-KW"/>
</dbReference>
<dbReference type="Pfam" id="PF00732">
    <property type="entry name" value="GMC_oxred_N"/>
    <property type="match status" value="1"/>
</dbReference>
<dbReference type="InterPro" id="IPR036188">
    <property type="entry name" value="FAD/NAD-bd_sf"/>
</dbReference>